<evidence type="ECO:0000256" key="4">
    <source>
        <dbReference type="ARBA" id="ARBA00022723"/>
    </source>
</evidence>
<evidence type="ECO:0000256" key="11">
    <source>
        <dbReference type="SAM" id="Coils"/>
    </source>
</evidence>
<dbReference type="FunFam" id="2.10.110.30:FF:000002">
    <property type="entry name" value="Putative e3 ubiquitin-protein ligase ubr3"/>
    <property type="match status" value="1"/>
</dbReference>
<dbReference type="Proteomes" id="UP000481153">
    <property type="component" value="Unassembled WGS sequence"/>
</dbReference>
<name>A0A6G0X6L4_9STRA</name>
<keyword evidence="7 10" id="KW-0862">Zinc</keyword>
<feature type="zinc finger region" description="UBR-type" evidence="9">
    <location>
        <begin position="30"/>
        <end position="103"/>
    </location>
</feature>
<dbReference type="UniPathway" id="UPA00143"/>
<dbReference type="CDD" id="cd19673">
    <property type="entry name" value="UBR-box_UBR3"/>
    <property type="match status" value="1"/>
</dbReference>
<sequence>MAQPTPQTYPWVAAIREAVDANPNAIRRKRMCGYEFRPGDMAWNCRQCQKDETCVLCHACFSSSHADLHHDVTFYYTQQGTGCCDCGDEEAWDPAGFCAQHNPPTEATGDILSSVPSDLLDVAHQDVLQDVDILFKYALARRRGFRREISKEDTGLFDLWLHVTEANIRSAQEKLTLVQSRISAESVFHWLSTLDKSNVSLFDAGDADVYANVLAVFARLTHAALACDVGCRLVAHHMSMKPDFLGHLIRVETLLPQPEGTAMHTLIMALLPDPAFKEAFAIAYTESYAFIFEEYLHGLGTQGQTILIFGVQFLNRASFVYKLMSCHGLLEVLLGALEKALLEGSIPITLPEQITTTDTIMSSHPWDILAERMLQPWTQSDLEEQVPPLVAIRIDAQQFTSHRYIQVLLDLKYVFQIPHNGFLDNYATHYRWLCRILALLQGIGAAARLQPTEPHVALESRSWIVCIELASMVEELVSALIANVVTSKHDHSSFDIILKLVQPLVDTYCTWLAISRMYFPTELQTVGAKDMPVGAHFPLHQSLFLILRACTSSPDAMNDFDVVLNQVLPHPSSEPLGAWHREMLARPMMRSLVWDAQVHIGMWKRNGWGVVNHSMNYGEPYYCMRFRDLDLLGLQYSVAMLGMDTFISRLLLEFDGASLEVPEYDEPMMAEFLKVICQLATELPLADGGSLNTPLRRVLLLRLCSKPSTHSELFKAVSEFCSVHEVHAVLNPIAYDAAVKELTKDWIMPNQKNYTLDPKHLELYDATTIHLTRKQHEAARLNRLEYRMEQFKKNSNNAAQDRTYLPAVPPPLHLSNGLLGQFEPAFYLVLHPALTPALEGIVRHMDEVPLTLSTMAVHLLTLQLYALRTALDHPVYHELGNQFLEWLPSIVPTLEELNPWTKDVPSRDTTDHERGRHIQWILHELSSYPRFHSIAYAPALASFPPSSTGSQTDSLRHRAQQMALLKMQQQQAAFSDYLDETISDDESDSQNVCAMCLAKEAGDESALCYVGFVHPSSLNVPSGHVKKTPWEDMKKEVSLTMQCCGHCVHASCWESYYAAQFQRVITGEAYLNAVDVKKGEFLCPLCKAISNVLVPIMNEPAPPLAPPNALDDFSWEQWLFAPSPPSTDALSSPLSEGLAKLCMSIHRVATGAIEKAYPERYITTACHAVFTTRWTTALTDISKDRIQPFVAAARHLRHPWLTWQLRMLLKLGHTSDERSAILDTHTLTQVQKTWISVVGMKPLLIHDLGSIVARGILLSDNYVDAACIVQLVALAFIVQTTLWLASAPTLSVPVDEAATEWFLQSWCGGVTKAQAAGSLLQILEGSIAWPENEWERLVDLVAMEVFPFCREAQTMIAQYEITWLILPELPPTLKQLIHTWICAFQNTYETMQDPQEVLAQWRLKQNILSWSPVLHQDLDTSHVPLSVIWFHHRTQYLRQLPASYNSLYLQLTKQVCPSCQLFPARPALCLICGSLLCAASSCKAITPVSVSGACTLHAHKCGRGVGLFLLVLEGTVLLVSGKLASFYGHGLYVDEYGEGFGENHSVATYRGRPLFLQTQTRDQLLRLWIQQGIPMEIVQSQNIATHIVPNSHY</sequence>
<comment type="similarity">
    <text evidence="8 10">Belongs to the E3 ubiquitin-protein ligase UBR1-like family.</text>
</comment>
<keyword evidence="11" id="KW-0175">Coiled coil</keyword>
<dbReference type="GO" id="GO:0071596">
    <property type="term" value="P:ubiquitin-dependent protein catabolic process via the N-end rule pathway"/>
    <property type="evidence" value="ECO:0007669"/>
    <property type="project" value="UniProtKB-UniRule"/>
</dbReference>
<evidence type="ECO:0000256" key="8">
    <source>
        <dbReference type="ARBA" id="ARBA00046341"/>
    </source>
</evidence>
<dbReference type="PANTHER" id="PTHR21497">
    <property type="entry name" value="UBIQUITIN LIGASE E3 ALPHA-RELATED"/>
    <property type="match status" value="1"/>
</dbReference>
<gene>
    <name evidence="13" type="ORF">Ae201684_007997</name>
</gene>
<dbReference type="EC" id="2.3.2.27" evidence="10"/>
<evidence type="ECO:0000313" key="14">
    <source>
        <dbReference type="Proteomes" id="UP000481153"/>
    </source>
</evidence>
<evidence type="ECO:0000256" key="6">
    <source>
        <dbReference type="ARBA" id="ARBA00022786"/>
    </source>
</evidence>
<dbReference type="InterPro" id="IPR003126">
    <property type="entry name" value="Znf_UBR"/>
</dbReference>
<dbReference type="InterPro" id="IPR044046">
    <property type="entry name" value="E3_ligase_UBR-like_C"/>
</dbReference>
<dbReference type="Pfam" id="PF22960">
    <property type="entry name" value="WHD_UBR1"/>
    <property type="match status" value="1"/>
</dbReference>
<comment type="catalytic activity">
    <reaction evidence="1 10">
        <text>S-ubiquitinyl-[E2 ubiquitin-conjugating enzyme]-L-cysteine + [acceptor protein]-L-lysine = [E2 ubiquitin-conjugating enzyme]-L-cysteine + N(6)-ubiquitinyl-[acceptor protein]-L-lysine.</text>
        <dbReference type="EC" id="2.3.2.27"/>
    </reaction>
</comment>
<comment type="pathway">
    <text evidence="2 10">Protein modification; protein ubiquitination.</text>
</comment>
<dbReference type="InterPro" id="IPR055194">
    <property type="entry name" value="UBR1-like_WH"/>
</dbReference>
<reference evidence="13 14" key="1">
    <citation type="submission" date="2019-07" db="EMBL/GenBank/DDBJ databases">
        <title>Genomics analysis of Aphanomyces spp. identifies a new class of oomycete effector associated with host adaptation.</title>
        <authorList>
            <person name="Gaulin E."/>
        </authorList>
    </citation>
    <scope>NUCLEOTIDE SEQUENCE [LARGE SCALE GENOMIC DNA]</scope>
    <source>
        <strain evidence="13 14">ATCC 201684</strain>
    </source>
</reference>
<keyword evidence="14" id="KW-1185">Reference proteome</keyword>
<dbReference type="VEuPathDB" id="FungiDB:AeMF1_002197"/>
<evidence type="ECO:0000256" key="5">
    <source>
        <dbReference type="ARBA" id="ARBA00022771"/>
    </source>
</evidence>
<dbReference type="PANTHER" id="PTHR21497:SF24">
    <property type="entry name" value="E3 UBIQUITIN-PROTEIN LIGASE UBR1"/>
    <property type="match status" value="1"/>
</dbReference>
<evidence type="ECO:0000259" key="12">
    <source>
        <dbReference type="PROSITE" id="PS51157"/>
    </source>
</evidence>
<accession>A0A6G0X6L4</accession>
<organism evidence="13 14">
    <name type="scientific">Aphanomyces euteiches</name>
    <dbReference type="NCBI Taxonomy" id="100861"/>
    <lineage>
        <taxon>Eukaryota</taxon>
        <taxon>Sar</taxon>
        <taxon>Stramenopiles</taxon>
        <taxon>Oomycota</taxon>
        <taxon>Saprolegniomycetes</taxon>
        <taxon>Saprolegniales</taxon>
        <taxon>Verrucalvaceae</taxon>
        <taxon>Aphanomyces</taxon>
    </lineage>
</organism>
<evidence type="ECO:0000256" key="3">
    <source>
        <dbReference type="ARBA" id="ARBA00022679"/>
    </source>
</evidence>
<dbReference type="Pfam" id="PF18995">
    <property type="entry name" value="PRT6_C"/>
    <property type="match status" value="1"/>
</dbReference>
<evidence type="ECO:0000256" key="2">
    <source>
        <dbReference type="ARBA" id="ARBA00004906"/>
    </source>
</evidence>
<dbReference type="InterPro" id="IPR039164">
    <property type="entry name" value="UBR1-like"/>
</dbReference>
<dbReference type="GO" id="GO:0008270">
    <property type="term" value="F:zinc ion binding"/>
    <property type="evidence" value="ECO:0007669"/>
    <property type="project" value="UniProtKB-UniRule"/>
</dbReference>
<evidence type="ECO:0000256" key="10">
    <source>
        <dbReference type="RuleBase" id="RU366018"/>
    </source>
</evidence>
<feature type="domain" description="UBR-type" evidence="12">
    <location>
        <begin position="30"/>
        <end position="103"/>
    </location>
</feature>
<keyword evidence="5 10" id="KW-0863">Zinc-finger</keyword>
<keyword evidence="3 10" id="KW-0808">Transferase</keyword>
<evidence type="ECO:0000256" key="9">
    <source>
        <dbReference type="PROSITE-ProRule" id="PRU00508"/>
    </source>
</evidence>
<dbReference type="PROSITE" id="PS51157">
    <property type="entry name" value="ZF_UBR"/>
    <property type="match status" value="1"/>
</dbReference>
<proteinExistence type="inferred from homology"/>
<dbReference type="GO" id="GO:0016567">
    <property type="term" value="P:protein ubiquitination"/>
    <property type="evidence" value="ECO:0007669"/>
    <property type="project" value="UniProtKB-UniRule"/>
</dbReference>
<feature type="coiled-coil region" evidence="11">
    <location>
        <begin position="774"/>
        <end position="801"/>
    </location>
</feature>
<keyword evidence="6 10" id="KW-0833">Ubl conjugation pathway</keyword>
<dbReference type="SMART" id="SM00396">
    <property type="entry name" value="ZnF_UBR1"/>
    <property type="match status" value="1"/>
</dbReference>
<evidence type="ECO:0000256" key="1">
    <source>
        <dbReference type="ARBA" id="ARBA00000900"/>
    </source>
</evidence>
<dbReference type="GO" id="GO:0061630">
    <property type="term" value="F:ubiquitin protein ligase activity"/>
    <property type="evidence" value="ECO:0007669"/>
    <property type="project" value="UniProtKB-UniRule"/>
</dbReference>
<dbReference type="GO" id="GO:0000151">
    <property type="term" value="C:ubiquitin ligase complex"/>
    <property type="evidence" value="ECO:0007669"/>
    <property type="project" value="TreeGrafter"/>
</dbReference>
<comment type="caution">
    <text evidence="13">The sequence shown here is derived from an EMBL/GenBank/DDBJ whole genome shotgun (WGS) entry which is preliminary data.</text>
</comment>
<dbReference type="Pfam" id="PF02207">
    <property type="entry name" value="zf-UBR"/>
    <property type="match status" value="1"/>
</dbReference>
<dbReference type="Gene3D" id="2.10.110.30">
    <property type="match status" value="1"/>
</dbReference>
<dbReference type="EMBL" id="VJMJ01000095">
    <property type="protein sequence ID" value="KAF0735516.1"/>
    <property type="molecule type" value="Genomic_DNA"/>
</dbReference>
<dbReference type="GO" id="GO:0005737">
    <property type="term" value="C:cytoplasm"/>
    <property type="evidence" value="ECO:0007669"/>
    <property type="project" value="TreeGrafter"/>
</dbReference>
<evidence type="ECO:0000256" key="7">
    <source>
        <dbReference type="ARBA" id="ARBA00022833"/>
    </source>
</evidence>
<comment type="function">
    <text evidence="10">Ubiquitin ligase protein which is a component of the N-end rule pathway. Recognizes and binds to proteins bearing specific N-terminal residues that are destabilizing according to the N-end rule, leading to their ubiquitination and subsequent degradation.</text>
</comment>
<evidence type="ECO:0000313" key="13">
    <source>
        <dbReference type="EMBL" id="KAF0735516.1"/>
    </source>
</evidence>
<keyword evidence="4 10" id="KW-0479">Metal-binding</keyword>
<protein>
    <recommendedName>
        <fullName evidence="10">E3 ubiquitin-protein ligase</fullName>
        <ecNumber evidence="10">2.3.2.27</ecNumber>
    </recommendedName>
</protein>